<dbReference type="InterPro" id="IPR050838">
    <property type="entry name" value="Ketopantoate_reductase"/>
</dbReference>
<dbReference type="GO" id="GO:0050661">
    <property type="term" value="F:NADP binding"/>
    <property type="evidence" value="ECO:0007669"/>
    <property type="project" value="TreeGrafter"/>
</dbReference>
<comment type="function">
    <text evidence="10">Catalyzes the NADPH-dependent reduction of ketopantoate into pantoic acid.</text>
</comment>
<gene>
    <name evidence="13" type="ORF">ENJ46_00940</name>
</gene>
<evidence type="ECO:0000256" key="2">
    <source>
        <dbReference type="ARBA" id="ARBA00007870"/>
    </source>
</evidence>
<dbReference type="GO" id="GO:0005737">
    <property type="term" value="C:cytoplasm"/>
    <property type="evidence" value="ECO:0007669"/>
    <property type="project" value="TreeGrafter"/>
</dbReference>
<feature type="domain" description="Ketopantoate reductase C-terminal" evidence="12">
    <location>
        <begin position="177"/>
        <end position="315"/>
    </location>
</feature>
<evidence type="ECO:0000259" key="12">
    <source>
        <dbReference type="Pfam" id="PF08546"/>
    </source>
</evidence>
<evidence type="ECO:0000256" key="9">
    <source>
        <dbReference type="ARBA" id="ARBA00048793"/>
    </source>
</evidence>
<dbReference type="InterPro" id="IPR013332">
    <property type="entry name" value="KPR_N"/>
</dbReference>
<keyword evidence="5 10" id="KW-0566">Pantothenate biosynthesis</keyword>
<dbReference type="GO" id="GO:0008677">
    <property type="term" value="F:2-dehydropantoate 2-reductase activity"/>
    <property type="evidence" value="ECO:0007669"/>
    <property type="project" value="UniProtKB-EC"/>
</dbReference>
<accession>A0A7C3C0M1</accession>
<dbReference type="PANTHER" id="PTHR43765:SF2">
    <property type="entry name" value="2-DEHYDROPANTOATE 2-REDUCTASE"/>
    <property type="match status" value="1"/>
</dbReference>
<proteinExistence type="inferred from homology"/>
<dbReference type="EC" id="1.1.1.169" evidence="3 10"/>
<dbReference type="NCBIfam" id="TIGR00745">
    <property type="entry name" value="apbA_panE"/>
    <property type="match status" value="1"/>
</dbReference>
<dbReference type="Gene3D" id="1.10.1040.10">
    <property type="entry name" value="N-(1-d-carboxylethyl)-l-norvaline Dehydrogenase, domain 2"/>
    <property type="match status" value="1"/>
</dbReference>
<evidence type="ECO:0000256" key="6">
    <source>
        <dbReference type="ARBA" id="ARBA00022857"/>
    </source>
</evidence>
<protein>
    <recommendedName>
        <fullName evidence="4 10">2-dehydropantoate 2-reductase</fullName>
        <ecNumber evidence="3 10">1.1.1.169</ecNumber>
    </recommendedName>
    <alternativeName>
        <fullName evidence="8 10">Ketopantoate reductase</fullName>
    </alternativeName>
</protein>
<evidence type="ECO:0000256" key="1">
    <source>
        <dbReference type="ARBA" id="ARBA00004994"/>
    </source>
</evidence>
<evidence type="ECO:0000259" key="11">
    <source>
        <dbReference type="Pfam" id="PF02558"/>
    </source>
</evidence>
<evidence type="ECO:0000256" key="8">
    <source>
        <dbReference type="ARBA" id="ARBA00032024"/>
    </source>
</evidence>
<comment type="similarity">
    <text evidence="2 10">Belongs to the ketopantoate reductase family.</text>
</comment>
<reference evidence="13" key="1">
    <citation type="journal article" date="2020" name="mSystems">
        <title>Genome- and Community-Level Interaction Insights into Carbon Utilization and Element Cycling Functions of Hydrothermarchaeota in Hydrothermal Sediment.</title>
        <authorList>
            <person name="Zhou Z."/>
            <person name="Liu Y."/>
            <person name="Xu W."/>
            <person name="Pan J."/>
            <person name="Luo Z.H."/>
            <person name="Li M."/>
        </authorList>
    </citation>
    <scope>NUCLEOTIDE SEQUENCE [LARGE SCALE GENOMIC DNA]</scope>
    <source>
        <strain evidence="13">HyVt-489</strain>
    </source>
</reference>
<dbReference type="SUPFAM" id="SSF48179">
    <property type="entry name" value="6-phosphogluconate dehydrogenase C-terminal domain-like"/>
    <property type="match status" value="1"/>
</dbReference>
<evidence type="ECO:0000256" key="10">
    <source>
        <dbReference type="RuleBase" id="RU362068"/>
    </source>
</evidence>
<dbReference type="PANTHER" id="PTHR43765">
    <property type="entry name" value="2-DEHYDROPANTOATE 2-REDUCTASE-RELATED"/>
    <property type="match status" value="1"/>
</dbReference>
<keyword evidence="6 10" id="KW-0521">NADP</keyword>
<evidence type="ECO:0000256" key="3">
    <source>
        <dbReference type="ARBA" id="ARBA00013014"/>
    </source>
</evidence>
<comment type="pathway">
    <text evidence="1 10">Cofactor biosynthesis; (R)-pantothenate biosynthesis; (R)-pantoate from 3-methyl-2-oxobutanoate: step 2/2.</text>
</comment>
<dbReference type="InterPro" id="IPR013328">
    <property type="entry name" value="6PGD_dom2"/>
</dbReference>
<evidence type="ECO:0000313" key="13">
    <source>
        <dbReference type="EMBL" id="HFB54462.1"/>
    </source>
</evidence>
<dbReference type="InterPro" id="IPR008927">
    <property type="entry name" value="6-PGluconate_DH-like_C_sf"/>
</dbReference>
<evidence type="ECO:0000256" key="4">
    <source>
        <dbReference type="ARBA" id="ARBA00019465"/>
    </source>
</evidence>
<dbReference type="InterPro" id="IPR003710">
    <property type="entry name" value="ApbA"/>
</dbReference>
<dbReference type="InterPro" id="IPR036291">
    <property type="entry name" value="NAD(P)-bd_dom_sf"/>
</dbReference>
<dbReference type="EMBL" id="DRMN01000065">
    <property type="protein sequence ID" value="HFB54462.1"/>
    <property type="molecule type" value="Genomic_DNA"/>
</dbReference>
<dbReference type="Pfam" id="PF02558">
    <property type="entry name" value="ApbA"/>
    <property type="match status" value="1"/>
</dbReference>
<organism evidence="13">
    <name type="scientific">Hellea balneolensis</name>
    <dbReference type="NCBI Taxonomy" id="287478"/>
    <lineage>
        <taxon>Bacteria</taxon>
        <taxon>Pseudomonadati</taxon>
        <taxon>Pseudomonadota</taxon>
        <taxon>Alphaproteobacteria</taxon>
        <taxon>Maricaulales</taxon>
        <taxon>Robiginitomaculaceae</taxon>
        <taxon>Hellea</taxon>
    </lineage>
</organism>
<keyword evidence="7 10" id="KW-0560">Oxidoreductase</keyword>
<dbReference type="SUPFAM" id="SSF51735">
    <property type="entry name" value="NAD(P)-binding Rossmann-fold domains"/>
    <property type="match status" value="1"/>
</dbReference>
<dbReference type="Pfam" id="PF08546">
    <property type="entry name" value="ApbA_C"/>
    <property type="match status" value="1"/>
</dbReference>
<name>A0A7C3C0M1_9PROT</name>
<dbReference type="GO" id="GO:0015940">
    <property type="term" value="P:pantothenate biosynthetic process"/>
    <property type="evidence" value="ECO:0007669"/>
    <property type="project" value="UniProtKB-UniPathway"/>
</dbReference>
<dbReference type="UniPathway" id="UPA00028">
    <property type="reaction ID" value="UER00004"/>
</dbReference>
<sequence>MGSSMKYLIFGAGAVGCYVGGKLAAAGADVVFYGREKIAKTIAQHGLSLSHHHDEAVHVPHPKFSTTLDGLHDPDMILLCVKSQDTQAAAEEISTHFPPSVSVLSLQNGVDNVPLLREALPGRTILGGMVPYSVTGVGEGVFHQGMDGALVFEQDPVAAELVEACQGAGLDACTSPNITGVLWGKLLINLNNALNVLADMPLKDQFRQREYRRLFAALIREGLSVLKAAGVEATGSGKTTPKRVARLFDIPDFVFYPLSNRILKMDPKARSSMWQDLQTGRASEIDHLQGAVCRLGKKVGVATPLNDKVTHLVNQAFADGVSPALSGRDLREQLSKMD</sequence>
<dbReference type="Proteomes" id="UP000886042">
    <property type="component" value="Unassembled WGS sequence"/>
</dbReference>
<evidence type="ECO:0000256" key="5">
    <source>
        <dbReference type="ARBA" id="ARBA00022655"/>
    </source>
</evidence>
<feature type="domain" description="Ketopantoate reductase N-terminal" evidence="11">
    <location>
        <begin position="8"/>
        <end position="153"/>
    </location>
</feature>
<comment type="caution">
    <text evidence="13">The sequence shown here is derived from an EMBL/GenBank/DDBJ whole genome shotgun (WGS) entry which is preliminary data.</text>
</comment>
<dbReference type="PROSITE" id="PS51257">
    <property type="entry name" value="PROKAR_LIPOPROTEIN"/>
    <property type="match status" value="1"/>
</dbReference>
<dbReference type="InterPro" id="IPR013752">
    <property type="entry name" value="KPA_reductase"/>
</dbReference>
<dbReference type="Gene3D" id="3.40.50.720">
    <property type="entry name" value="NAD(P)-binding Rossmann-like Domain"/>
    <property type="match status" value="1"/>
</dbReference>
<evidence type="ECO:0000256" key="7">
    <source>
        <dbReference type="ARBA" id="ARBA00023002"/>
    </source>
</evidence>
<comment type="catalytic activity">
    <reaction evidence="9 10">
        <text>(R)-pantoate + NADP(+) = 2-dehydropantoate + NADPH + H(+)</text>
        <dbReference type="Rhea" id="RHEA:16233"/>
        <dbReference type="ChEBI" id="CHEBI:11561"/>
        <dbReference type="ChEBI" id="CHEBI:15378"/>
        <dbReference type="ChEBI" id="CHEBI:15980"/>
        <dbReference type="ChEBI" id="CHEBI:57783"/>
        <dbReference type="ChEBI" id="CHEBI:58349"/>
        <dbReference type="EC" id="1.1.1.169"/>
    </reaction>
</comment>
<dbReference type="AlphaFoldDB" id="A0A7C3C0M1"/>